<dbReference type="Proteomes" id="UP000823775">
    <property type="component" value="Unassembled WGS sequence"/>
</dbReference>
<feature type="compositionally biased region" description="Basic and acidic residues" evidence="1">
    <location>
        <begin position="1"/>
        <end position="13"/>
    </location>
</feature>
<reference evidence="2 3" key="1">
    <citation type="journal article" date="2021" name="BMC Genomics">
        <title>Datura genome reveals duplications of psychoactive alkaloid biosynthetic genes and high mutation rate following tissue culture.</title>
        <authorList>
            <person name="Rajewski A."/>
            <person name="Carter-House D."/>
            <person name="Stajich J."/>
            <person name="Litt A."/>
        </authorList>
    </citation>
    <scope>NUCLEOTIDE SEQUENCE [LARGE SCALE GENOMIC DNA]</scope>
    <source>
        <strain evidence="2">AR-01</strain>
    </source>
</reference>
<evidence type="ECO:0000313" key="2">
    <source>
        <dbReference type="EMBL" id="MCD7455981.1"/>
    </source>
</evidence>
<accession>A0ABS8SAV7</accession>
<comment type="caution">
    <text evidence="2">The sequence shown here is derived from an EMBL/GenBank/DDBJ whole genome shotgun (WGS) entry which is preliminary data.</text>
</comment>
<keyword evidence="3" id="KW-1185">Reference proteome</keyword>
<sequence>MKASRDNEDRDRDNEDGEDDGDDEDRDDDDDDDDGDNNGDDDDDDDNDKTTTTNDRIEKENDVYVWSTPAETSSSGRISKTFIDTVIKNIRFDNYNLKMLIDLHGDLEGDIVVRSDHKAFNAYPWGRESFKLTLEYLLRELKANVKTINLYSFPWAFMDDDVSKEISEVVASVIAGDAIRINEDHHSYGGGYTPFGVGGAGGRYTLVGEDMQHQEDTSYMLGRSSTVATSKIEALTKAQGVTKPTINKLISKKGIYPSSRISKPFTPIGVKRRRNQNFKAMANTKKKNANTPKMMVDQPTK</sequence>
<organism evidence="2 3">
    <name type="scientific">Datura stramonium</name>
    <name type="common">Jimsonweed</name>
    <name type="synonym">Common thornapple</name>
    <dbReference type="NCBI Taxonomy" id="4076"/>
    <lineage>
        <taxon>Eukaryota</taxon>
        <taxon>Viridiplantae</taxon>
        <taxon>Streptophyta</taxon>
        <taxon>Embryophyta</taxon>
        <taxon>Tracheophyta</taxon>
        <taxon>Spermatophyta</taxon>
        <taxon>Magnoliopsida</taxon>
        <taxon>eudicotyledons</taxon>
        <taxon>Gunneridae</taxon>
        <taxon>Pentapetalae</taxon>
        <taxon>asterids</taxon>
        <taxon>lamiids</taxon>
        <taxon>Solanales</taxon>
        <taxon>Solanaceae</taxon>
        <taxon>Solanoideae</taxon>
        <taxon>Datureae</taxon>
        <taxon>Datura</taxon>
    </lineage>
</organism>
<gene>
    <name evidence="2" type="ORF">HAX54_030374</name>
</gene>
<evidence type="ECO:0000313" key="3">
    <source>
        <dbReference type="Proteomes" id="UP000823775"/>
    </source>
</evidence>
<protein>
    <submittedName>
        <fullName evidence="2">Uncharacterized protein</fullName>
    </submittedName>
</protein>
<proteinExistence type="predicted"/>
<name>A0ABS8SAV7_DATST</name>
<feature type="region of interest" description="Disordered" evidence="1">
    <location>
        <begin position="1"/>
        <end position="56"/>
    </location>
</feature>
<feature type="compositionally biased region" description="Acidic residues" evidence="1">
    <location>
        <begin position="14"/>
        <end position="47"/>
    </location>
</feature>
<dbReference type="EMBL" id="JACEIK010000380">
    <property type="protein sequence ID" value="MCD7455981.1"/>
    <property type="molecule type" value="Genomic_DNA"/>
</dbReference>
<evidence type="ECO:0000256" key="1">
    <source>
        <dbReference type="SAM" id="MobiDB-lite"/>
    </source>
</evidence>